<evidence type="ECO:0000313" key="5">
    <source>
        <dbReference type="Proteomes" id="UP000029878"/>
    </source>
</evidence>
<dbReference type="GO" id="GO:0008690">
    <property type="term" value="F:3-deoxy-manno-octulosonate cytidylyltransferase activity"/>
    <property type="evidence" value="ECO:0007669"/>
    <property type="project" value="UniProtKB-EC"/>
</dbReference>
<dbReference type="InterPro" id="IPR029044">
    <property type="entry name" value="Nucleotide-diphossugar_trans"/>
</dbReference>
<comment type="caution">
    <text evidence="4">The sequence shown here is derived from an EMBL/GenBank/DDBJ whole genome shotgun (WGS) entry which is preliminary data.</text>
</comment>
<organism evidence="4 5">
    <name type="scientific">Helicobacter trogontum</name>
    <dbReference type="NCBI Taxonomy" id="50960"/>
    <lineage>
        <taxon>Bacteria</taxon>
        <taxon>Pseudomonadati</taxon>
        <taxon>Campylobacterota</taxon>
        <taxon>Epsilonproteobacteria</taxon>
        <taxon>Campylobacterales</taxon>
        <taxon>Helicobacteraceae</taxon>
        <taxon>Helicobacter</taxon>
    </lineage>
</organism>
<keyword evidence="1 4" id="KW-0808">Transferase</keyword>
<reference evidence="4 5" key="1">
    <citation type="journal article" date="2014" name="Genome Announc.">
        <title>Draft genome sequences of eight enterohepatic helicobacter species isolated from both laboratory and wild rodents.</title>
        <authorList>
            <person name="Sheh A."/>
            <person name="Shen Z."/>
            <person name="Fox J.G."/>
        </authorList>
    </citation>
    <scope>NUCLEOTIDE SEQUENCE [LARGE SCALE GENOMIC DNA]</scope>
    <source>
        <strain evidence="4 5">ATCC 700114</strain>
    </source>
</reference>
<dbReference type="GO" id="GO:0005829">
    <property type="term" value="C:cytosol"/>
    <property type="evidence" value="ECO:0007669"/>
    <property type="project" value="TreeGrafter"/>
</dbReference>
<dbReference type="NCBIfam" id="TIGR00466">
    <property type="entry name" value="kdsB"/>
    <property type="match status" value="1"/>
</dbReference>
<protein>
    <submittedName>
        <fullName evidence="4">3-deoxy-manno-octulosonate cytidylyltransferase</fullName>
        <ecNumber evidence="4">2.7.7.38</ecNumber>
    </submittedName>
</protein>
<sequence>MIIIPARLASSRFPNKILCNIDGVPMFIKSAQNAQAIDEVVLALDSTETYNIAKQYKIKAVLTHPDIPNGSLRVLEAARILGLRDDCVIINLQADEPFLEHHVIQALKDCMQSDTFMATCAKSITNQQAQNPNLVKVIINHLQHAIYFSRSPIPFHRDSKESTQLSYLGHLGLYGFFKATLEEYAALPETRLEHIEKLEQLRAIYYNKPIKIACVESESIGIDTQEDLEYARNKYGFQ</sequence>
<evidence type="ECO:0000256" key="1">
    <source>
        <dbReference type="ARBA" id="ARBA00022679"/>
    </source>
</evidence>
<dbReference type="SUPFAM" id="SSF53448">
    <property type="entry name" value="Nucleotide-diphospho-sugar transferases"/>
    <property type="match status" value="1"/>
</dbReference>
<dbReference type="InterPro" id="IPR003329">
    <property type="entry name" value="Cytidylyl_trans"/>
</dbReference>
<dbReference type="PANTHER" id="PTHR42866">
    <property type="entry name" value="3-DEOXY-MANNO-OCTULOSONATE CYTIDYLYLTRANSFERASE"/>
    <property type="match status" value="1"/>
</dbReference>
<name>A0A4U8SC50_9HELI</name>
<dbReference type="GO" id="GO:0009103">
    <property type="term" value="P:lipopolysaccharide biosynthetic process"/>
    <property type="evidence" value="ECO:0007669"/>
    <property type="project" value="UniProtKB-KW"/>
</dbReference>
<dbReference type="EMBL" id="JRPL02000006">
    <property type="protein sequence ID" value="TLD83713.1"/>
    <property type="molecule type" value="Genomic_DNA"/>
</dbReference>
<evidence type="ECO:0000256" key="3">
    <source>
        <dbReference type="ARBA" id="ARBA00022985"/>
    </source>
</evidence>
<dbReference type="InterPro" id="IPR004528">
    <property type="entry name" value="KdsB"/>
</dbReference>
<dbReference type="AlphaFoldDB" id="A0A4U8SC50"/>
<dbReference type="Proteomes" id="UP000029878">
    <property type="component" value="Unassembled WGS sequence"/>
</dbReference>
<evidence type="ECO:0000313" key="4">
    <source>
        <dbReference type="EMBL" id="TLD83713.1"/>
    </source>
</evidence>
<dbReference type="Gene3D" id="3.90.550.10">
    <property type="entry name" value="Spore Coat Polysaccharide Biosynthesis Protein SpsA, Chain A"/>
    <property type="match status" value="1"/>
</dbReference>
<proteinExistence type="predicted"/>
<dbReference type="OrthoDB" id="9815559at2"/>
<dbReference type="EC" id="2.7.7.38" evidence="4"/>
<keyword evidence="2 4" id="KW-0548">Nucleotidyltransferase</keyword>
<evidence type="ECO:0000256" key="2">
    <source>
        <dbReference type="ARBA" id="ARBA00022695"/>
    </source>
</evidence>
<dbReference type="CDD" id="cd02517">
    <property type="entry name" value="CMP-KDO-Synthetase"/>
    <property type="match status" value="1"/>
</dbReference>
<keyword evidence="3" id="KW-0448">Lipopolysaccharide biosynthesis</keyword>
<dbReference type="Pfam" id="PF02348">
    <property type="entry name" value="CTP_transf_3"/>
    <property type="match status" value="1"/>
</dbReference>
<gene>
    <name evidence="4" type="primary">kdsB</name>
    <name evidence="4" type="ORF">LS81_003995</name>
</gene>
<accession>A0A4U8SC50</accession>
<dbReference type="RefSeq" id="WP_104696488.1">
    <property type="nucleotide sequence ID" value="NZ_FZNG01000025.1"/>
</dbReference>
<dbReference type="PANTHER" id="PTHR42866:SF2">
    <property type="entry name" value="3-DEOXY-MANNO-OCTULOSONATE CYTIDYLYLTRANSFERASE, MITOCHONDRIAL"/>
    <property type="match status" value="1"/>
</dbReference>
<dbReference type="NCBIfam" id="NF003952">
    <property type="entry name" value="PRK05450.1-5"/>
    <property type="match status" value="1"/>
</dbReference>